<dbReference type="Proteomes" id="UP000033998">
    <property type="component" value="Unassembled WGS sequence"/>
</dbReference>
<proteinExistence type="predicted"/>
<sequence length="70" mass="8172">MPSQPEVRVVTPTRSSRKKFDAQYSLRGQEILRETKKAYGLGDFEEVERLALELEVIEQNCKCIFFRLGH</sequence>
<evidence type="ECO:0000313" key="2">
    <source>
        <dbReference type="Proteomes" id="UP000033998"/>
    </source>
</evidence>
<name>A0A837HMS8_9BACT</name>
<accession>A0A837HMS8</accession>
<gene>
    <name evidence="1" type="ORF">UT27_C0008G0030</name>
</gene>
<organism evidence="1 2">
    <name type="scientific">Candidatus Nomurabacteria bacterium GW2011_GWD2_39_12</name>
    <dbReference type="NCBI Taxonomy" id="1618759"/>
    <lineage>
        <taxon>Bacteria</taxon>
        <taxon>Candidatus Nomuraibacteriota</taxon>
    </lineage>
</organism>
<reference evidence="1 2" key="1">
    <citation type="journal article" date="2015" name="Nature">
        <title>rRNA introns, odd ribosomes, and small enigmatic genomes across a large radiation of phyla.</title>
        <authorList>
            <person name="Brown C.T."/>
            <person name="Hug L.A."/>
            <person name="Thomas B.C."/>
            <person name="Sharon I."/>
            <person name="Castelle C.J."/>
            <person name="Singh A."/>
            <person name="Wilkins M.J."/>
            <person name="Williams K.H."/>
            <person name="Banfield J.F."/>
        </authorList>
    </citation>
    <scope>NUCLEOTIDE SEQUENCE [LARGE SCALE GENOMIC DNA]</scope>
</reference>
<evidence type="ECO:0000313" key="1">
    <source>
        <dbReference type="EMBL" id="KKR01410.1"/>
    </source>
</evidence>
<comment type="caution">
    <text evidence="1">The sequence shown here is derived from an EMBL/GenBank/DDBJ whole genome shotgun (WGS) entry which is preliminary data.</text>
</comment>
<protein>
    <submittedName>
        <fullName evidence="1">Uncharacterized protein</fullName>
    </submittedName>
</protein>
<dbReference type="AlphaFoldDB" id="A0A837HMS8"/>
<dbReference type="EMBL" id="LBWE01000008">
    <property type="protein sequence ID" value="KKR01410.1"/>
    <property type="molecule type" value="Genomic_DNA"/>
</dbReference>